<feature type="transmembrane region" description="Helical" evidence="2">
    <location>
        <begin position="65"/>
        <end position="88"/>
    </location>
</feature>
<name>S8DJC1_9LAMI</name>
<keyword evidence="2" id="KW-0472">Membrane</keyword>
<comment type="caution">
    <text evidence="3">The sequence shown here is derived from an EMBL/GenBank/DDBJ whole genome shotgun (WGS) entry which is preliminary data.</text>
</comment>
<accession>S8DJC1</accession>
<reference evidence="3 4" key="1">
    <citation type="journal article" date="2013" name="BMC Genomics">
        <title>The miniature genome of a carnivorous plant Genlisea aurea contains a low number of genes and short non-coding sequences.</title>
        <authorList>
            <person name="Leushkin E.V."/>
            <person name="Sutormin R.A."/>
            <person name="Nabieva E.R."/>
            <person name="Penin A.A."/>
            <person name="Kondrashov A.S."/>
            <person name="Logacheva M.D."/>
        </authorList>
    </citation>
    <scope>NUCLEOTIDE SEQUENCE [LARGE SCALE GENOMIC DNA]</scope>
</reference>
<dbReference type="InterPro" id="IPR036259">
    <property type="entry name" value="MFS_trans_sf"/>
</dbReference>
<keyword evidence="2" id="KW-0812">Transmembrane</keyword>
<dbReference type="PANTHER" id="PTHR11654">
    <property type="entry name" value="OLIGOPEPTIDE TRANSPORTER-RELATED"/>
    <property type="match status" value="1"/>
</dbReference>
<sequence>GHLEFFYDQAPESMRSTAPALFWLSISVGSYTSTLLVSLVHKLSAGPHGTNWLPDNNLNRGKLEYLYWLITLLQFVNLIYYLICAKLYTFKPLLQGRREEDDEVELKAHV</sequence>
<dbReference type="OrthoDB" id="1930519at2759"/>
<dbReference type="EMBL" id="AUSU01005796">
    <property type="protein sequence ID" value="EPS62943.1"/>
    <property type="molecule type" value="Genomic_DNA"/>
</dbReference>
<dbReference type="Gene3D" id="1.20.1250.20">
    <property type="entry name" value="MFS general substrate transporter like domains"/>
    <property type="match status" value="1"/>
</dbReference>
<proteinExistence type="inferred from homology"/>
<keyword evidence="4" id="KW-1185">Reference proteome</keyword>
<keyword evidence="2" id="KW-1133">Transmembrane helix</keyword>
<dbReference type="AlphaFoldDB" id="S8DJC1"/>
<organism evidence="3 4">
    <name type="scientific">Genlisea aurea</name>
    <dbReference type="NCBI Taxonomy" id="192259"/>
    <lineage>
        <taxon>Eukaryota</taxon>
        <taxon>Viridiplantae</taxon>
        <taxon>Streptophyta</taxon>
        <taxon>Embryophyta</taxon>
        <taxon>Tracheophyta</taxon>
        <taxon>Spermatophyta</taxon>
        <taxon>Magnoliopsida</taxon>
        <taxon>eudicotyledons</taxon>
        <taxon>Gunneridae</taxon>
        <taxon>Pentapetalae</taxon>
        <taxon>asterids</taxon>
        <taxon>lamiids</taxon>
        <taxon>Lamiales</taxon>
        <taxon>Lentibulariaceae</taxon>
        <taxon>Genlisea</taxon>
    </lineage>
</organism>
<gene>
    <name evidence="3" type="ORF">M569_11846</name>
</gene>
<evidence type="ECO:0000256" key="2">
    <source>
        <dbReference type="SAM" id="Phobius"/>
    </source>
</evidence>
<comment type="similarity">
    <text evidence="1">Belongs to the major facilitator superfamily. Phosphate:H(+) symporter (TC 2.A.1.9) family.</text>
</comment>
<evidence type="ECO:0000313" key="4">
    <source>
        <dbReference type="Proteomes" id="UP000015453"/>
    </source>
</evidence>
<feature type="non-terminal residue" evidence="3">
    <location>
        <position position="1"/>
    </location>
</feature>
<evidence type="ECO:0000313" key="3">
    <source>
        <dbReference type="EMBL" id="EPS62943.1"/>
    </source>
</evidence>
<evidence type="ECO:0000256" key="1">
    <source>
        <dbReference type="ARBA" id="ARBA00044504"/>
    </source>
</evidence>
<feature type="transmembrane region" description="Helical" evidence="2">
    <location>
        <begin position="21"/>
        <end position="45"/>
    </location>
</feature>
<protein>
    <submittedName>
        <fullName evidence="3">Uncharacterized protein</fullName>
    </submittedName>
</protein>
<dbReference type="Proteomes" id="UP000015453">
    <property type="component" value="Unassembled WGS sequence"/>
</dbReference>